<comment type="caution">
    <text evidence="7">The sequence shown here is derived from an EMBL/GenBank/DDBJ whole genome shotgun (WGS) entry which is preliminary data.</text>
</comment>
<evidence type="ECO:0000313" key="7">
    <source>
        <dbReference type="EMBL" id="KPI36866.1"/>
    </source>
</evidence>
<feature type="compositionally biased region" description="Basic and acidic residues" evidence="6">
    <location>
        <begin position="47"/>
        <end position="62"/>
    </location>
</feature>
<evidence type="ECO:0000256" key="5">
    <source>
        <dbReference type="ARBA" id="ARBA00023002"/>
    </source>
</evidence>
<evidence type="ECO:0000256" key="1">
    <source>
        <dbReference type="ARBA" id="ARBA00001974"/>
    </source>
</evidence>
<evidence type="ECO:0000256" key="3">
    <source>
        <dbReference type="ARBA" id="ARBA00022630"/>
    </source>
</evidence>
<comment type="cofactor">
    <cofactor evidence="1">
        <name>FAD</name>
        <dbReference type="ChEBI" id="CHEBI:57692"/>
    </cofactor>
</comment>
<organism evidence="7 8">
    <name type="scientific">Cyphellophora attinorum</name>
    <dbReference type="NCBI Taxonomy" id="1664694"/>
    <lineage>
        <taxon>Eukaryota</taxon>
        <taxon>Fungi</taxon>
        <taxon>Dikarya</taxon>
        <taxon>Ascomycota</taxon>
        <taxon>Pezizomycotina</taxon>
        <taxon>Eurotiomycetes</taxon>
        <taxon>Chaetothyriomycetidae</taxon>
        <taxon>Chaetothyriales</taxon>
        <taxon>Cyphellophoraceae</taxon>
        <taxon>Cyphellophora</taxon>
    </lineage>
</organism>
<sequence>MAVKIATHLDDPVKPAVSITELEVKELTMAVSQTPLSDDSTLGDSTISERSDVEDSTTDKLAQETQSAGVYGRHPIHDGSQRPLHVLIAGAGPSGLSVAMELKGLPNITFQIFEKNADVGGTWFENRYPGAACDVASHAYQWSSHSNPNWSHHFAPAEEIGEYIKTVAIKESLYEYITLKSRVVDAQWMDQRSKWVIQIEDQVSQETSFQECDLFVNAGGILNNWRWPDIPGLRSYKGELLHSASWNPQVDMRGRSVGVIGSGASSIQIVPSIQKIAESLEVFVRSPTYILPTVGFGIESSIYNECYTKSQKEQFASDAAMYRAFRKRIEQQMNENFAGQRKDSAEQDAGRRWAENVMREALASSPELQEKLIPKWELGCRRPTPGKPYLEAVQQKNVHVERVPIESICESGILTTDGKMHKLDVLVCATGFDTSFHGRYRIAGRGGRTLKELWSQSGPEAYFGLTVAGLPNYFTLLGPNCPIANGSLFPCIEATAKYIRRAIQKMQQCQIRTLEVKSGVQRQLNDYMHRVHQDLVWTGNCKSWCE</sequence>
<feature type="compositionally biased region" description="Polar residues" evidence="6">
    <location>
        <begin position="35"/>
        <end position="46"/>
    </location>
</feature>
<dbReference type="GeneID" id="28732613"/>
<keyword evidence="5" id="KW-0560">Oxidoreductase</keyword>
<dbReference type="OrthoDB" id="74360at2759"/>
<feature type="region of interest" description="Disordered" evidence="6">
    <location>
        <begin position="35"/>
        <end position="76"/>
    </location>
</feature>
<dbReference type="PANTHER" id="PTHR42877:SF8">
    <property type="entry name" value="MONOOXYGENASE"/>
    <property type="match status" value="1"/>
</dbReference>
<dbReference type="InterPro" id="IPR051209">
    <property type="entry name" value="FAD-bind_Monooxygenase_sf"/>
</dbReference>
<dbReference type="RefSeq" id="XP_017996829.1">
    <property type="nucleotide sequence ID" value="XM_018140732.1"/>
</dbReference>
<accession>A0A0N1H4D7</accession>
<reference evidence="7 8" key="1">
    <citation type="submission" date="2015-06" db="EMBL/GenBank/DDBJ databases">
        <title>Draft genome of the ant-associated black yeast Phialophora attae CBS 131958.</title>
        <authorList>
            <person name="Moreno L.F."/>
            <person name="Stielow B.J."/>
            <person name="de Hoog S."/>
            <person name="Vicente V.A."/>
            <person name="Weiss V.A."/>
            <person name="de Vries M."/>
            <person name="Cruz L.M."/>
            <person name="Souza E.M."/>
        </authorList>
    </citation>
    <scope>NUCLEOTIDE SEQUENCE [LARGE SCALE GENOMIC DNA]</scope>
    <source>
        <strain evidence="7 8">CBS 131958</strain>
    </source>
</reference>
<dbReference type="InterPro" id="IPR036188">
    <property type="entry name" value="FAD/NAD-bd_sf"/>
</dbReference>
<dbReference type="Gene3D" id="3.50.50.60">
    <property type="entry name" value="FAD/NAD(P)-binding domain"/>
    <property type="match status" value="2"/>
</dbReference>
<dbReference type="PANTHER" id="PTHR42877">
    <property type="entry name" value="L-ORNITHINE N(5)-MONOOXYGENASE-RELATED"/>
    <property type="match status" value="1"/>
</dbReference>
<keyword evidence="7" id="KW-0503">Monooxygenase</keyword>
<dbReference type="AlphaFoldDB" id="A0A0N1H4D7"/>
<keyword evidence="4" id="KW-0274">FAD</keyword>
<keyword evidence="8" id="KW-1185">Reference proteome</keyword>
<dbReference type="Proteomes" id="UP000038010">
    <property type="component" value="Unassembled WGS sequence"/>
</dbReference>
<gene>
    <name evidence="7" type="ORF">AB675_11850</name>
</gene>
<dbReference type="GO" id="GO:0050660">
    <property type="term" value="F:flavin adenine dinucleotide binding"/>
    <property type="evidence" value="ECO:0007669"/>
    <property type="project" value="InterPro"/>
</dbReference>
<dbReference type="Pfam" id="PF00743">
    <property type="entry name" value="FMO-like"/>
    <property type="match status" value="1"/>
</dbReference>
<evidence type="ECO:0000256" key="2">
    <source>
        <dbReference type="ARBA" id="ARBA00010139"/>
    </source>
</evidence>
<dbReference type="InterPro" id="IPR020946">
    <property type="entry name" value="Flavin_mOase-like"/>
</dbReference>
<dbReference type="EMBL" id="LFJN01000028">
    <property type="protein sequence ID" value="KPI36866.1"/>
    <property type="molecule type" value="Genomic_DNA"/>
</dbReference>
<dbReference type="SUPFAM" id="SSF51905">
    <property type="entry name" value="FAD/NAD(P)-binding domain"/>
    <property type="match status" value="1"/>
</dbReference>
<proteinExistence type="inferred from homology"/>
<dbReference type="VEuPathDB" id="FungiDB:AB675_11850"/>
<keyword evidence="3" id="KW-0285">Flavoprotein</keyword>
<comment type="similarity">
    <text evidence="2">Belongs to the FAD-binding monooxygenase family.</text>
</comment>
<dbReference type="GO" id="GO:0004499">
    <property type="term" value="F:N,N-dimethylaniline monooxygenase activity"/>
    <property type="evidence" value="ECO:0007669"/>
    <property type="project" value="InterPro"/>
</dbReference>
<protein>
    <submittedName>
        <fullName evidence="7">Putative sterigmatocystin biosynthesis monooxygenase stcW</fullName>
    </submittedName>
</protein>
<evidence type="ECO:0000256" key="4">
    <source>
        <dbReference type="ARBA" id="ARBA00022827"/>
    </source>
</evidence>
<evidence type="ECO:0000256" key="6">
    <source>
        <dbReference type="SAM" id="MobiDB-lite"/>
    </source>
</evidence>
<evidence type="ECO:0000313" key="8">
    <source>
        <dbReference type="Proteomes" id="UP000038010"/>
    </source>
</evidence>
<dbReference type="GO" id="GO:0050661">
    <property type="term" value="F:NADP binding"/>
    <property type="evidence" value="ECO:0007669"/>
    <property type="project" value="InterPro"/>
</dbReference>
<name>A0A0N1H4D7_9EURO</name>